<evidence type="ECO:0000313" key="3">
    <source>
        <dbReference type="Proteomes" id="UP000236291"/>
    </source>
</evidence>
<dbReference type="AlphaFoldDB" id="A0A2K3MEV8"/>
<evidence type="ECO:0000259" key="1">
    <source>
        <dbReference type="PROSITE" id="PS50801"/>
    </source>
</evidence>
<dbReference type="Proteomes" id="UP000236291">
    <property type="component" value="Unassembled WGS sequence"/>
</dbReference>
<protein>
    <submittedName>
        <fullName evidence="2">Putative sulfate transporter 3.3-like protein</fullName>
    </submittedName>
</protein>
<dbReference type="PROSITE" id="PS50801">
    <property type="entry name" value="STAS"/>
    <property type="match status" value="1"/>
</dbReference>
<organism evidence="2 3">
    <name type="scientific">Trifolium pratense</name>
    <name type="common">Red clover</name>
    <dbReference type="NCBI Taxonomy" id="57577"/>
    <lineage>
        <taxon>Eukaryota</taxon>
        <taxon>Viridiplantae</taxon>
        <taxon>Streptophyta</taxon>
        <taxon>Embryophyta</taxon>
        <taxon>Tracheophyta</taxon>
        <taxon>Spermatophyta</taxon>
        <taxon>Magnoliopsida</taxon>
        <taxon>eudicotyledons</taxon>
        <taxon>Gunneridae</taxon>
        <taxon>Pentapetalae</taxon>
        <taxon>rosids</taxon>
        <taxon>fabids</taxon>
        <taxon>Fabales</taxon>
        <taxon>Fabaceae</taxon>
        <taxon>Papilionoideae</taxon>
        <taxon>50 kb inversion clade</taxon>
        <taxon>NPAAA clade</taxon>
        <taxon>Hologalegina</taxon>
        <taxon>IRL clade</taxon>
        <taxon>Trifolieae</taxon>
        <taxon>Trifolium</taxon>
    </lineage>
</organism>
<dbReference type="STRING" id="57577.A0A2K3MEV8"/>
<dbReference type="ExpressionAtlas" id="A0A2K3MEV8">
    <property type="expression patterns" value="baseline"/>
</dbReference>
<dbReference type="InterPro" id="IPR002645">
    <property type="entry name" value="STAS_dom"/>
</dbReference>
<proteinExistence type="predicted"/>
<reference evidence="2 3" key="1">
    <citation type="journal article" date="2014" name="Am. J. Bot.">
        <title>Genome assembly and annotation for red clover (Trifolium pratense; Fabaceae).</title>
        <authorList>
            <person name="Istvanek J."/>
            <person name="Jaros M."/>
            <person name="Krenek A."/>
            <person name="Repkova J."/>
        </authorList>
    </citation>
    <scope>NUCLEOTIDE SEQUENCE [LARGE SCALE GENOMIC DNA]</scope>
    <source>
        <strain evidence="3">cv. Tatra</strain>
        <tissue evidence="2">Young leaves</tissue>
    </source>
</reference>
<dbReference type="EMBL" id="ASHM01059446">
    <property type="protein sequence ID" value="PNX89332.1"/>
    <property type="molecule type" value="Genomic_DNA"/>
</dbReference>
<dbReference type="InterPro" id="IPR036513">
    <property type="entry name" value="STAS_dom_sf"/>
</dbReference>
<dbReference type="Gene3D" id="3.30.750.24">
    <property type="entry name" value="STAS domain"/>
    <property type="match status" value="1"/>
</dbReference>
<evidence type="ECO:0000313" key="2">
    <source>
        <dbReference type="EMBL" id="PNX89332.1"/>
    </source>
</evidence>
<dbReference type="SUPFAM" id="SSF52091">
    <property type="entry name" value="SpoIIaa-like"/>
    <property type="match status" value="1"/>
</dbReference>
<dbReference type="Pfam" id="PF01740">
    <property type="entry name" value="STAS"/>
    <property type="match status" value="1"/>
</dbReference>
<gene>
    <name evidence="2" type="ORF">L195_g045451</name>
</gene>
<accession>A0A2K3MEV8</accession>
<name>A0A2K3MEV8_TRIPR</name>
<comment type="caution">
    <text evidence="2">The sequence shown here is derived from an EMBL/GenBank/DDBJ whole genome shotgun (WGS) entry which is preliminary data.</text>
</comment>
<feature type="domain" description="STAS" evidence="1">
    <location>
        <begin position="1"/>
        <end position="68"/>
    </location>
</feature>
<reference evidence="2 3" key="2">
    <citation type="journal article" date="2017" name="Front. Plant Sci.">
        <title>Gene Classification and Mining of Molecular Markers Useful in Red Clover (Trifolium pratense) Breeding.</title>
        <authorList>
            <person name="Istvanek J."/>
            <person name="Dluhosova J."/>
            <person name="Dluhos P."/>
            <person name="Patkova L."/>
            <person name="Nedelnik J."/>
            <person name="Repkova J."/>
        </authorList>
    </citation>
    <scope>NUCLEOTIDE SEQUENCE [LARGE SCALE GENOMIC DNA]</scope>
    <source>
        <strain evidence="3">cv. Tatra</strain>
        <tissue evidence="2">Young leaves</tissue>
    </source>
</reference>
<sequence length="89" mass="9610">MSAVGSIDTSGVSLFKELKVALKMKGVELVLVNPLAEVIAKLKKDDEANDFIRADYLFLTVGEAVAALLSTMRSQSPSMDEVLHTIVTE</sequence>